<dbReference type="PANTHER" id="PTHR13980">
    <property type="entry name" value="CDC68 RELATED"/>
    <property type="match status" value="1"/>
</dbReference>
<comment type="subcellular location">
    <subcellularLocation>
        <location evidence="1">Nucleus</location>
    </subcellularLocation>
    <subcellularLocation>
        <location evidence="1">Chromosome</location>
    </subcellularLocation>
</comment>
<evidence type="ECO:0000256" key="1">
    <source>
        <dbReference type="RuleBase" id="RU367052"/>
    </source>
</evidence>
<dbReference type="Gene3D" id="2.30.29.150">
    <property type="match status" value="1"/>
</dbReference>
<keyword evidence="1" id="KW-0805">Transcription regulation</keyword>
<dbReference type="InterPro" id="IPR011993">
    <property type="entry name" value="PH-like_dom_sf"/>
</dbReference>
<comment type="subunit">
    <text evidence="1">Component of the FACT complex.</text>
</comment>
<organism evidence="2 3">
    <name type="scientific">Papaver nudicaule</name>
    <name type="common">Iceland poppy</name>
    <dbReference type="NCBI Taxonomy" id="74823"/>
    <lineage>
        <taxon>Eukaryota</taxon>
        <taxon>Viridiplantae</taxon>
        <taxon>Streptophyta</taxon>
        <taxon>Embryophyta</taxon>
        <taxon>Tracheophyta</taxon>
        <taxon>Spermatophyta</taxon>
        <taxon>Magnoliopsida</taxon>
        <taxon>Ranunculales</taxon>
        <taxon>Papaveraceae</taxon>
        <taxon>Papaveroideae</taxon>
        <taxon>Papaver</taxon>
    </lineage>
</organism>
<evidence type="ECO:0000313" key="2">
    <source>
        <dbReference type="EMBL" id="MCL7030390.1"/>
    </source>
</evidence>
<dbReference type="AlphaFoldDB" id="A0AA41S8G5"/>
<keyword evidence="1" id="KW-0235">DNA replication</keyword>
<dbReference type="GO" id="GO:0035101">
    <property type="term" value="C:FACT complex"/>
    <property type="evidence" value="ECO:0007669"/>
    <property type="project" value="UniProtKB-UniRule"/>
</dbReference>
<evidence type="ECO:0000313" key="3">
    <source>
        <dbReference type="Proteomes" id="UP001177140"/>
    </source>
</evidence>
<dbReference type="GO" id="GO:0006281">
    <property type="term" value="P:DNA repair"/>
    <property type="evidence" value="ECO:0007669"/>
    <property type="project" value="UniProtKB-UniRule"/>
</dbReference>
<dbReference type="Proteomes" id="UP001177140">
    <property type="component" value="Unassembled WGS sequence"/>
</dbReference>
<proteinExistence type="inferred from homology"/>
<sequence>RATMDTQEKPQPSGTEFNPIQLSHLWIRPVFEGKGRKVTGTLEAHVDGFRKNMINMDFSNFVNKVNDLWRQPQFRGMNLEFDQPLGASPMAWLLRCALKLRYIDQPLLFVPTSSCLVELIKTPFLVVALNEIEIQ</sequence>
<dbReference type="GO" id="GO:0031491">
    <property type="term" value="F:nucleosome binding"/>
    <property type="evidence" value="ECO:0007669"/>
    <property type="project" value="TreeGrafter"/>
</dbReference>
<gene>
    <name evidence="2" type="ORF">MKW94_002442</name>
</gene>
<keyword evidence="1" id="KW-0539">Nucleus</keyword>
<reference evidence="2" key="1">
    <citation type="submission" date="2022-03" db="EMBL/GenBank/DDBJ databases">
        <title>A functionally conserved STORR gene fusion in Papaver species that diverged 16.8 million years ago.</title>
        <authorList>
            <person name="Catania T."/>
        </authorList>
    </citation>
    <scope>NUCLEOTIDE SEQUENCE</scope>
    <source>
        <strain evidence="2">S-191538</strain>
    </source>
</reference>
<dbReference type="Gene3D" id="2.30.29.30">
    <property type="entry name" value="Pleckstrin-homology domain (PH domain)/Phosphotyrosine-binding domain (PTB)"/>
    <property type="match status" value="1"/>
</dbReference>
<keyword evidence="1" id="KW-0234">DNA repair</keyword>
<keyword evidence="1" id="KW-0158">Chromosome</keyword>
<dbReference type="PANTHER" id="PTHR13980:SF15">
    <property type="entry name" value="FACT COMPLEX SUBUNIT SPT16"/>
    <property type="match status" value="1"/>
</dbReference>
<comment type="caution">
    <text evidence="2">The sequence shown here is derived from an EMBL/GenBank/DDBJ whole genome shotgun (WGS) entry which is preliminary data.</text>
</comment>
<feature type="non-terminal residue" evidence="2">
    <location>
        <position position="135"/>
    </location>
</feature>
<keyword evidence="1" id="KW-0227">DNA damage</keyword>
<dbReference type="EMBL" id="JAJJMA010100891">
    <property type="protein sequence ID" value="MCL7030390.1"/>
    <property type="molecule type" value="Genomic_DNA"/>
</dbReference>
<comment type="similarity">
    <text evidence="1">Belongs to the peptidase M24 family. SPT16 subfamily.</text>
</comment>
<accession>A0AA41S8G5</accession>
<keyword evidence="3" id="KW-1185">Reference proteome</keyword>
<protein>
    <recommendedName>
        <fullName evidence="1">FACT complex subunit</fullName>
    </recommendedName>
</protein>
<keyword evidence="1" id="KW-0804">Transcription</keyword>
<name>A0AA41S8G5_PAPNU</name>
<dbReference type="InterPro" id="IPR040258">
    <property type="entry name" value="Spt16"/>
</dbReference>
<dbReference type="GO" id="GO:0006260">
    <property type="term" value="P:DNA replication"/>
    <property type="evidence" value="ECO:0007669"/>
    <property type="project" value="UniProtKB-KW"/>
</dbReference>
<comment type="function">
    <text evidence="1">Component of the FACT complex, a general chromatin factor that acts to reorganize nucleosomes. The FACT complex is involved in multiple processes that require DNA as a template such as mRNA elongation, DNA replication and DNA repair. During transcription elongation the FACT complex acts as a histone chaperone that both destabilizes and restores nucleosomal structure. It facilitates the passage of RNA polymerase II and transcription by promoting the dissociation of one histone H2A-H2B dimer from the nucleosome, then subsequently promotes the reestablishment of the nucleosome following the passage of RNA polymerase II.</text>
</comment>
<dbReference type="GO" id="GO:0006368">
    <property type="term" value="P:transcription elongation by RNA polymerase II"/>
    <property type="evidence" value="ECO:0007669"/>
    <property type="project" value="TreeGrafter"/>
</dbReference>